<keyword evidence="3" id="KW-0648">Protein biosynthesis</keyword>
<dbReference type="Proteomes" id="UP001165120">
    <property type="component" value="Unassembled WGS sequence"/>
</dbReference>
<dbReference type="InterPro" id="IPR019382">
    <property type="entry name" value="eIF3l"/>
</dbReference>
<accession>A0A9W6T007</accession>
<keyword evidence="1" id="KW-0963">Cytoplasm</keyword>
<evidence type="ECO:0000256" key="4">
    <source>
        <dbReference type="SAM" id="MobiDB-lite"/>
    </source>
</evidence>
<feature type="region of interest" description="Disordered" evidence="4">
    <location>
        <begin position="138"/>
        <end position="178"/>
    </location>
</feature>
<gene>
    <name evidence="5" type="ORF">Cboi02_000248500</name>
</gene>
<sequence>MFALLTICISLCPTKLDDILHQQLKDKFGEQSVKLIRNENAISVYEELFKFGSPKFISSCIVKPKSSVKVYNDPLNTHWRIFKIRLEANLNIPNLKSYLNLYSSLELNKLEKLMELKNQDELLELLLSFKLHNKQLKSSSKNTEESEDNNNAAVSTSTTTTEPSENENDSAPAPVPVSVPVSTSKNLLNGSYAPIYDIDITIDNEHINIHNYKNPRKFGDWFIRNTIKNYSVQDYINNLDPSKVKNEKN</sequence>
<keyword evidence="2" id="KW-0396">Initiation factor</keyword>
<dbReference type="Pfam" id="PF10255">
    <property type="entry name" value="Paf67"/>
    <property type="match status" value="1"/>
</dbReference>
<dbReference type="GO" id="GO:0005852">
    <property type="term" value="C:eukaryotic translation initiation factor 3 complex"/>
    <property type="evidence" value="ECO:0007669"/>
    <property type="project" value="InterPro"/>
</dbReference>
<reference evidence="5" key="1">
    <citation type="submission" date="2023-04" db="EMBL/GenBank/DDBJ databases">
        <title>Candida boidinii NBRC 10035.</title>
        <authorList>
            <person name="Ichikawa N."/>
            <person name="Sato H."/>
            <person name="Tonouchi N."/>
        </authorList>
    </citation>
    <scope>NUCLEOTIDE SEQUENCE</scope>
    <source>
        <strain evidence="5">NBRC 10035</strain>
    </source>
</reference>
<feature type="compositionally biased region" description="Low complexity" evidence="4">
    <location>
        <begin position="149"/>
        <end position="163"/>
    </location>
</feature>
<dbReference type="AlphaFoldDB" id="A0A9W6T007"/>
<keyword evidence="6" id="KW-1185">Reference proteome</keyword>
<proteinExistence type="predicted"/>
<organism evidence="5 6">
    <name type="scientific">Candida boidinii</name>
    <name type="common">Yeast</name>
    <dbReference type="NCBI Taxonomy" id="5477"/>
    <lineage>
        <taxon>Eukaryota</taxon>
        <taxon>Fungi</taxon>
        <taxon>Dikarya</taxon>
        <taxon>Ascomycota</taxon>
        <taxon>Saccharomycotina</taxon>
        <taxon>Pichiomycetes</taxon>
        <taxon>Pichiales</taxon>
        <taxon>Pichiaceae</taxon>
        <taxon>Ogataea</taxon>
        <taxon>Ogataea/Candida clade</taxon>
    </lineage>
</organism>
<dbReference type="PANTHER" id="PTHR13242:SF0">
    <property type="entry name" value="EUKARYOTIC TRANSLATION INITIATION FACTOR 3 SUBUNIT L"/>
    <property type="match status" value="1"/>
</dbReference>
<evidence type="ECO:0000256" key="2">
    <source>
        <dbReference type="ARBA" id="ARBA00022540"/>
    </source>
</evidence>
<evidence type="ECO:0000256" key="1">
    <source>
        <dbReference type="ARBA" id="ARBA00022490"/>
    </source>
</evidence>
<evidence type="ECO:0000313" key="5">
    <source>
        <dbReference type="EMBL" id="GME69672.1"/>
    </source>
</evidence>
<dbReference type="GO" id="GO:0003743">
    <property type="term" value="F:translation initiation factor activity"/>
    <property type="evidence" value="ECO:0007669"/>
    <property type="project" value="UniProtKB-KW"/>
</dbReference>
<dbReference type="EMBL" id="BSXN01000745">
    <property type="protein sequence ID" value="GME69672.1"/>
    <property type="molecule type" value="Genomic_DNA"/>
</dbReference>
<protein>
    <submittedName>
        <fullName evidence="5">Unnamed protein product</fullName>
    </submittedName>
</protein>
<evidence type="ECO:0000313" key="6">
    <source>
        <dbReference type="Proteomes" id="UP001165120"/>
    </source>
</evidence>
<name>A0A9W6T007_CANBO</name>
<dbReference type="PANTHER" id="PTHR13242">
    <property type="entry name" value="EUKARYOTIC TRANSLATION INITIATION FACTOR 3"/>
    <property type="match status" value="1"/>
</dbReference>
<comment type="caution">
    <text evidence="5">The sequence shown here is derived from an EMBL/GenBank/DDBJ whole genome shotgun (WGS) entry which is preliminary data.</text>
</comment>
<evidence type="ECO:0000256" key="3">
    <source>
        <dbReference type="ARBA" id="ARBA00022917"/>
    </source>
</evidence>